<keyword evidence="1 4" id="KW-0808">Transferase</keyword>
<dbReference type="Proteomes" id="UP000377798">
    <property type="component" value="Unassembled WGS sequence"/>
</dbReference>
<dbReference type="PROSITE" id="PS51186">
    <property type="entry name" value="GNAT"/>
    <property type="match status" value="1"/>
</dbReference>
<evidence type="ECO:0000313" key="5">
    <source>
        <dbReference type="Proteomes" id="UP000377798"/>
    </source>
</evidence>
<dbReference type="PANTHER" id="PTHR10545:SF29">
    <property type="entry name" value="GH14572P-RELATED"/>
    <property type="match status" value="1"/>
</dbReference>
<dbReference type="PANTHER" id="PTHR10545">
    <property type="entry name" value="DIAMINE N-ACETYLTRANSFERASE"/>
    <property type="match status" value="1"/>
</dbReference>
<evidence type="ECO:0000256" key="2">
    <source>
        <dbReference type="ARBA" id="ARBA00023315"/>
    </source>
</evidence>
<sequence length="153" mass="18575">MIRRCLLSDKEKWYELNLKFMEYEYKDENVWENPLEKGDPRKIFEEIIQDPASPNRLFLIEEGEKAIGFINAAYFTSIWAHGKVLFIDDFFILEEFREKGYGKKALYDLEEKMMAEGYRRFQLLAEETNPRAIDFYNREKYAKQKINFFCKYL</sequence>
<evidence type="ECO:0000313" key="4">
    <source>
        <dbReference type="EMBL" id="VFB16447.1"/>
    </source>
</evidence>
<dbReference type="InterPro" id="IPR016181">
    <property type="entry name" value="Acyl_CoA_acyltransferase"/>
</dbReference>
<name>A0A8H2M7A0_9FIRM</name>
<evidence type="ECO:0000259" key="3">
    <source>
        <dbReference type="PROSITE" id="PS51186"/>
    </source>
</evidence>
<dbReference type="EMBL" id="CAACYI010000001">
    <property type="protein sequence ID" value="VFB16447.1"/>
    <property type="molecule type" value="Genomic_DNA"/>
</dbReference>
<comment type="caution">
    <text evidence="4">The sequence shown here is derived from an EMBL/GenBank/DDBJ whole genome shotgun (WGS) entry which is preliminary data.</text>
</comment>
<organism evidence="4 5">
    <name type="scientific">Urinicoccus massiliensis</name>
    <dbReference type="NCBI Taxonomy" id="1723382"/>
    <lineage>
        <taxon>Bacteria</taxon>
        <taxon>Bacillati</taxon>
        <taxon>Bacillota</taxon>
        <taxon>Tissierellia</taxon>
        <taxon>Tissierellales</taxon>
        <taxon>Peptoniphilaceae</taxon>
        <taxon>Urinicoccus</taxon>
    </lineage>
</organism>
<dbReference type="CDD" id="cd04301">
    <property type="entry name" value="NAT_SF"/>
    <property type="match status" value="1"/>
</dbReference>
<dbReference type="SUPFAM" id="SSF55729">
    <property type="entry name" value="Acyl-CoA N-acyltransferases (Nat)"/>
    <property type="match status" value="1"/>
</dbReference>
<protein>
    <submittedName>
        <fullName evidence="4">Predicted acetyltransferase</fullName>
    </submittedName>
</protein>
<dbReference type="InterPro" id="IPR051016">
    <property type="entry name" value="Diverse_Substrate_AcTransf"/>
</dbReference>
<keyword evidence="5" id="KW-1185">Reference proteome</keyword>
<feature type="domain" description="N-acetyltransferase" evidence="3">
    <location>
        <begin position="1"/>
        <end position="153"/>
    </location>
</feature>
<dbReference type="InterPro" id="IPR000182">
    <property type="entry name" value="GNAT_dom"/>
</dbReference>
<accession>A0A8H2M7A0</accession>
<dbReference type="Gene3D" id="3.40.630.30">
    <property type="match status" value="1"/>
</dbReference>
<keyword evidence="2" id="KW-0012">Acyltransferase</keyword>
<evidence type="ECO:0000256" key="1">
    <source>
        <dbReference type="ARBA" id="ARBA00022679"/>
    </source>
</evidence>
<reference evidence="4 5" key="1">
    <citation type="submission" date="2019-02" db="EMBL/GenBank/DDBJ databases">
        <authorList>
            <consortium name="Pathogen Informatics"/>
        </authorList>
    </citation>
    <scope>NUCLEOTIDE SEQUENCE [LARGE SCALE GENOMIC DNA]</scope>
    <source>
        <strain evidence="4 5">3012STDY7089603</strain>
    </source>
</reference>
<dbReference type="Pfam" id="PF00583">
    <property type="entry name" value="Acetyltransf_1"/>
    <property type="match status" value="1"/>
</dbReference>
<dbReference type="RefSeq" id="WP_009430434.1">
    <property type="nucleotide sequence ID" value="NZ_CAACYI010000001.1"/>
</dbReference>
<proteinExistence type="predicted"/>
<dbReference type="GO" id="GO:0008080">
    <property type="term" value="F:N-acetyltransferase activity"/>
    <property type="evidence" value="ECO:0007669"/>
    <property type="project" value="UniProtKB-ARBA"/>
</dbReference>
<dbReference type="AlphaFoldDB" id="A0A8H2M7A0"/>
<gene>
    <name evidence="4" type="ORF">NCTC13150_00974</name>
</gene>